<organism evidence="1 2">
    <name type="scientific">Colletotrichum sojae</name>
    <dbReference type="NCBI Taxonomy" id="2175907"/>
    <lineage>
        <taxon>Eukaryota</taxon>
        <taxon>Fungi</taxon>
        <taxon>Dikarya</taxon>
        <taxon>Ascomycota</taxon>
        <taxon>Pezizomycotina</taxon>
        <taxon>Sordariomycetes</taxon>
        <taxon>Hypocreomycetidae</taxon>
        <taxon>Glomerellales</taxon>
        <taxon>Glomerellaceae</taxon>
        <taxon>Colletotrichum</taxon>
        <taxon>Colletotrichum orchidearum species complex</taxon>
    </lineage>
</organism>
<reference evidence="1 2" key="1">
    <citation type="journal article" date="2020" name="Phytopathology">
        <title>Genome Sequence Resources of Colletotrichum truncatum, C. plurivorum, C. musicola, and C. sojae: Four Species Pathogenic to Soybean (Glycine max).</title>
        <authorList>
            <person name="Rogerio F."/>
            <person name="Boufleur T.R."/>
            <person name="Ciampi-Guillardi M."/>
            <person name="Sukno S.A."/>
            <person name="Thon M.R."/>
            <person name="Massola Junior N.S."/>
            <person name="Baroncelli R."/>
        </authorList>
    </citation>
    <scope>NUCLEOTIDE SEQUENCE [LARGE SCALE GENOMIC DNA]</scope>
    <source>
        <strain evidence="1 2">LFN0009</strain>
    </source>
</reference>
<dbReference type="AlphaFoldDB" id="A0A8H6MI75"/>
<accession>A0A8H6MI75</accession>
<protein>
    <submittedName>
        <fullName evidence="1">Uncharacterized protein</fullName>
    </submittedName>
</protein>
<name>A0A8H6MI75_9PEZI</name>
<keyword evidence="2" id="KW-1185">Reference proteome</keyword>
<evidence type="ECO:0000313" key="2">
    <source>
        <dbReference type="Proteomes" id="UP000652219"/>
    </source>
</evidence>
<proteinExistence type="predicted"/>
<sequence length="85" mass="8965">MKPYRNIDMGFHFVAMAPAIKKLGFLEADALYETAINKGIAPLVRAATDDRQAPLCCLDVDAAGLVVPDMRDAAEAGSVASDQAA</sequence>
<evidence type="ECO:0000313" key="1">
    <source>
        <dbReference type="EMBL" id="KAF6783761.1"/>
    </source>
</evidence>
<dbReference type="EMBL" id="WIGN01000794">
    <property type="protein sequence ID" value="KAF6783761.1"/>
    <property type="molecule type" value="Genomic_DNA"/>
</dbReference>
<dbReference type="Proteomes" id="UP000652219">
    <property type="component" value="Unassembled WGS sequence"/>
</dbReference>
<gene>
    <name evidence="1" type="ORF">CSOJ01_15855</name>
</gene>
<comment type="caution">
    <text evidence="1">The sequence shown here is derived from an EMBL/GenBank/DDBJ whole genome shotgun (WGS) entry which is preliminary data.</text>
</comment>